<reference evidence="1" key="1">
    <citation type="journal article" date="2014" name="Front. Microbiol.">
        <title>High frequency of phylogenetically diverse reductive dehalogenase-homologous genes in deep subseafloor sedimentary metagenomes.</title>
        <authorList>
            <person name="Kawai M."/>
            <person name="Futagami T."/>
            <person name="Toyoda A."/>
            <person name="Takaki Y."/>
            <person name="Nishi S."/>
            <person name="Hori S."/>
            <person name="Arai W."/>
            <person name="Tsubouchi T."/>
            <person name="Morono Y."/>
            <person name="Uchiyama I."/>
            <person name="Ito T."/>
            <person name="Fujiyama A."/>
            <person name="Inagaki F."/>
            <person name="Takami H."/>
        </authorList>
    </citation>
    <scope>NUCLEOTIDE SEQUENCE</scope>
    <source>
        <strain evidence="1">Expedition CK06-06</strain>
    </source>
</reference>
<accession>X0TAP1</accession>
<proteinExistence type="predicted"/>
<evidence type="ECO:0000313" key="1">
    <source>
        <dbReference type="EMBL" id="GAF90558.1"/>
    </source>
</evidence>
<dbReference type="EMBL" id="BARS01011495">
    <property type="protein sequence ID" value="GAF90558.1"/>
    <property type="molecule type" value="Genomic_DNA"/>
</dbReference>
<organism evidence="1">
    <name type="scientific">marine sediment metagenome</name>
    <dbReference type="NCBI Taxonomy" id="412755"/>
    <lineage>
        <taxon>unclassified sequences</taxon>
        <taxon>metagenomes</taxon>
        <taxon>ecological metagenomes</taxon>
    </lineage>
</organism>
<protein>
    <submittedName>
        <fullName evidence="1">Uncharacterized protein</fullName>
    </submittedName>
</protein>
<sequence length="215" mass="21973">MSFPNVIYKGFGAEKETGSAKIGSLPLGQIMKLPGGNEYRHTKASSAASLGAGVIVSSPLAVSGHGTVSGSGLLASATTTYNPVGATTVRLLAKSAAFTTDQYADGTLNVQGPALSGYIGHTYRIKSNKSAASVSELELELEKNDGLQVAFSAGATFCSLLKNQYQDTVVCATALYPVGITPVAVSAGHYFWAQTDGIASVVQGATVCVQNSGVM</sequence>
<dbReference type="AlphaFoldDB" id="X0TAP1"/>
<feature type="non-terminal residue" evidence="1">
    <location>
        <position position="215"/>
    </location>
</feature>
<gene>
    <name evidence="1" type="ORF">S01H1_20887</name>
</gene>
<comment type="caution">
    <text evidence="1">The sequence shown here is derived from an EMBL/GenBank/DDBJ whole genome shotgun (WGS) entry which is preliminary data.</text>
</comment>
<name>X0TAP1_9ZZZZ</name>